<dbReference type="SUPFAM" id="SSF100879">
    <property type="entry name" value="Lesion bypass DNA polymerase (Y-family), little finger domain"/>
    <property type="match status" value="1"/>
</dbReference>
<reference evidence="15" key="1">
    <citation type="submission" date="2020-11" db="EMBL/GenBank/DDBJ databases">
        <authorList>
            <consortium name="DOE Joint Genome Institute"/>
            <person name="Ahrendt S."/>
            <person name="Riley R."/>
            <person name="Andreopoulos W."/>
            <person name="LaButti K."/>
            <person name="Pangilinan J."/>
            <person name="Ruiz-duenas F.J."/>
            <person name="Barrasa J.M."/>
            <person name="Sanchez-Garcia M."/>
            <person name="Camarero S."/>
            <person name="Miyauchi S."/>
            <person name="Serrano A."/>
            <person name="Linde D."/>
            <person name="Babiker R."/>
            <person name="Drula E."/>
            <person name="Ayuso-Fernandez I."/>
            <person name="Pacheco R."/>
            <person name="Padilla G."/>
            <person name="Ferreira P."/>
            <person name="Barriuso J."/>
            <person name="Kellner H."/>
            <person name="Castanera R."/>
            <person name="Alfaro M."/>
            <person name="Ramirez L."/>
            <person name="Pisabarro A.G."/>
            <person name="Kuo A."/>
            <person name="Tritt A."/>
            <person name="Lipzen A."/>
            <person name="He G."/>
            <person name="Yan M."/>
            <person name="Ng V."/>
            <person name="Cullen D."/>
            <person name="Martin F."/>
            <person name="Rosso M.-N."/>
            <person name="Henrissat B."/>
            <person name="Hibbett D."/>
            <person name="Martinez A.T."/>
            <person name="Grigoriev I.V."/>
        </authorList>
    </citation>
    <scope>NUCLEOTIDE SEQUENCE</scope>
    <source>
        <strain evidence="15">AH 44721</strain>
    </source>
</reference>
<dbReference type="Pfam" id="PF11799">
    <property type="entry name" value="IMS_C"/>
    <property type="match status" value="1"/>
</dbReference>
<sequence>MASAQQHLEPSKQSQETDSLVRRLAGPSSGKAGLAKDQTEINRIITDASKGSKFYENEKKKDKELTARIEKILKQRDEAIRGADISKIENAVDQVISQIETRRDLTQIIVHVDMDAFYANVELLDNPDLKGKPFGVGRGVLTTASYEARRYGVRSGMAGFIAKKLCPDLILLPIRFSRYLEMSEKVMDIFHRYDPDMAPAGCDEGYLKSVTFSFSVLLAIHLFDIGSITSYCEENLLTAEECVKQMRETVFQETKLTVSAGIAPNKMLAKICSDKNKPNGQFQLPFNAESIKDFMRNLSIRKVPGIGRVNERLLEAIGIKTCGDIYTQRAVVSLMDKQFGLVFLLQTHLGIANNVVEAHRREERKSIGAERTFPTLGDLEKILDKLQEVAAELEKDMEETGWVGRTVTLKFKLDTYQVFTRAKSLDHWVSKKEELFAIGKELLLPETPVKIRLIGLRVTKLKDLRDTGSSGIKRFFESATDDVSRKKIKLENIHDEMDESMPGFHEDDETDYRMAEDDHEDDIIEIVDEKEDKTKIRSPAKATRRPPHSTINAEASSSKLQTPPRPRRHSEAASKASKPASSASSIKLETQECPICGKTMQTDNQGLNAHIDFCLSRGAIREAQVEASKASKEPQSKYKGWHKPESIKKPESKQSKPRSTSSKGKPSSFSNRR</sequence>
<feature type="compositionally biased region" description="Polar residues" evidence="13">
    <location>
        <begin position="549"/>
        <end position="561"/>
    </location>
</feature>
<keyword evidence="10" id="KW-0239">DNA-directed DNA polymerase</keyword>
<accession>A0A9P5TQU8</accession>
<dbReference type="InterPro" id="IPR050116">
    <property type="entry name" value="DNA_polymerase-Y"/>
</dbReference>
<dbReference type="Gene3D" id="3.30.70.270">
    <property type="match status" value="1"/>
</dbReference>
<dbReference type="SUPFAM" id="SSF56672">
    <property type="entry name" value="DNA/RNA polymerases"/>
    <property type="match status" value="1"/>
</dbReference>
<evidence type="ECO:0000256" key="8">
    <source>
        <dbReference type="ARBA" id="ARBA00022763"/>
    </source>
</evidence>
<dbReference type="GO" id="GO:0046872">
    <property type="term" value="F:metal ion binding"/>
    <property type="evidence" value="ECO:0007669"/>
    <property type="project" value="UniProtKB-KW"/>
</dbReference>
<feature type="compositionally biased region" description="Polar residues" evidence="13">
    <location>
        <begin position="1"/>
        <end position="18"/>
    </location>
</feature>
<organism evidence="15 16">
    <name type="scientific">Gymnopilus junonius</name>
    <name type="common">Spectacular rustgill mushroom</name>
    <name type="synonym">Gymnopilus spectabilis subsp. junonius</name>
    <dbReference type="NCBI Taxonomy" id="109634"/>
    <lineage>
        <taxon>Eukaryota</taxon>
        <taxon>Fungi</taxon>
        <taxon>Dikarya</taxon>
        <taxon>Basidiomycota</taxon>
        <taxon>Agaricomycotina</taxon>
        <taxon>Agaricomycetes</taxon>
        <taxon>Agaricomycetidae</taxon>
        <taxon>Agaricales</taxon>
        <taxon>Agaricineae</taxon>
        <taxon>Hymenogastraceae</taxon>
        <taxon>Gymnopilus</taxon>
    </lineage>
</organism>
<dbReference type="GO" id="GO:0003887">
    <property type="term" value="F:DNA-directed DNA polymerase activity"/>
    <property type="evidence" value="ECO:0007669"/>
    <property type="project" value="UniProtKB-KW"/>
</dbReference>
<evidence type="ECO:0000256" key="6">
    <source>
        <dbReference type="ARBA" id="ARBA00022705"/>
    </source>
</evidence>
<evidence type="ECO:0000256" key="1">
    <source>
        <dbReference type="ARBA" id="ARBA00010945"/>
    </source>
</evidence>
<dbReference type="Pfam" id="PF00817">
    <property type="entry name" value="IMS"/>
    <property type="match status" value="1"/>
</dbReference>
<dbReference type="GO" id="GO:0006281">
    <property type="term" value="P:DNA repair"/>
    <property type="evidence" value="ECO:0007669"/>
    <property type="project" value="UniProtKB-KW"/>
</dbReference>
<proteinExistence type="inferred from homology"/>
<evidence type="ECO:0000256" key="3">
    <source>
        <dbReference type="ARBA" id="ARBA00016178"/>
    </source>
</evidence>
<dbReference type="InterPro" id="IPR017961">
    <property type="entry name" value="DNA_pol_Y-fam_little_finger"/>
</dbReference>
<dbReference type="Gene3D" id="1.10.150.810">
    <property type="match status" value="2"/>
</dbReference>
<dbReference type="InterPro" id="IPR043128">
    <property type="entry name" value="Rev_trsase/Diguanyl_cyclase"/>
</dbReference>
<keyword evidence="11" id="KW-0234">DNA repair</keyword>
<keyword evidence="6" id="KW-0235">DNA replication</keyword>
<evidence type="ECO:0000313" key="16">
    <source>
        <dbReference type="Proteomes" id="UP000724874"/>
    </source>
</evidence>
<feature type="compositionally biased region" description="Low complexity" evidence="13">
    <location>
        <begin position="573"/>
        <end position="585"/>
    </location>
</feature>
<feature type="domain" description="UmuC" evidence="14">
    <location>
        <begin position="109"/>
        <end position="307"/>
    </location>
</feature>
<evidence type="ECO:0000256" key="13">
    <source>
        <dbReference type="SAM" id="MobiDB-lite"/>
    </source>
</evidence>
<dbReference type="FunFam" id="1.10.150.810:FF:000003">
    <property type="entry name" value="DNA polymerase kappa subunit"/>
    <property type="match status" value="1"/>
</dbReference>
<evidence type="ECO:0000313" key="15">
    <source>
        <dbReference type="EMBL" id="KAF8904417.1"/>
    </source>
</evidence>
<protein>
    <recommendedName>
        <fullName evidence="3">DNA polymerase kappa</fullName>
        <ecNumber evidence="2">2.7.7.7</ecNumber>
    </recommendedName>
</protein>
<dbReference type="Gene3D" id="3.30.160.60">
    <property type="entry name" value="Classic Zinc Finger"/>
    <property type="match status" value="1"/>
</dbReference>
<dbReference type="InterPro" id="IPR043502">
    <property type="entry name" value="DNA/RNA_pol_sf"/>
</dbReference>
<evidence type="ECO:0000256" key="10">
    <source>
        <dbReference type="ARBA" id="ARBA00022932"/>
    </source>
</evidence>
<evidence type="ECO:0000256" key="2">
    <source>
        <dbReference type="ARBA" id="ARBA00012417"/>
    </source>
</evidence>
<feature type="compositionally biased region" description="Basic residues" evidence="13">
    <location>
        <begin position="536"/>
        <end position="547"/>
    </location>
</feature>
<dbReference type="Pfam" id="PF11798">
    <property type="entry name" value="IMS_HHH"/>
    <property type="match status" value="1"/>
</dbReference>
<dbReference type="EC" id="2.7.7.7" evidence="2"/>
<dbReference type="InterPro" id="IPR036775">
    <property type="entry name" value="DNA_pol_Y-fam_lit_finger_sf"/>
</dbReference>
<evidence type="ECO:0000256" key="4">
    <source>
        <dbReference type="ARBA" id="ARBA00022679"/>
    </source>
</evidence>
<name>A0A9P5TQU8_GYMJU</name>
<dbReference type="GO" id="GO:0042276">
    <property type="term" value="P:error-prone translesion synthesis"/>
    <property type="evidence" value="ECO:0007669"/>
    <property type="project" value="TreeGrafter"/>
</dbReference>
<dbReference type="Gene3D" id="3.30.1490.100">
    <property type="entry name" value="DNA polymerase, Y-family, little finger domain"/>
    <property type="match status" value="1"/>
</dbReference>
<dbReference type="CDD" id="cd03586">
    <property type="entry name" value="PolY_Pol_IV_kappa"/>
    <property type="match status" value="1"/>
</dbReference>
<keyword evidence="4" id="KW-0808">Transferase</keyword>
<keyword evidence="16" id="KW-1185">Reference proteome</keyword>
<dbReference type="FunFam" id="3.30.1490.100:FF:000004">
    <property type="entry name" value="DNA polymerase IV"/>
    <property type="match status" value="1"/>
</dbReference>
<dbReference type="GO" id="GO:0005634">
    <property type="term" value="C:nucleus"/>
    <property type="evidence" value="ECO:0007669"/>
    <property type="project" value="TreeGrafter"/>
</dbReference>
<dbReference type="OrthoDB" id="1747274at2759"/>
<comment type="catalytic activity">
    <reaction evidence="12">
        <text>DNA(n) + a 2'-deoxyribonucleoside 5'-triphosphate = DNA(n+1) + diphosphate</text>
        <dbReference type="Rhea" id="RHEA:22508"/>
        <dbReference type="Rhea" id="RHEA-COMP:17339"/>
        <dbReference type="Rhea" id="RHEA-COMP:17340"/>
        <dbReference type="ChEBI" id="CHEBI:33019"/>
        <dbReference type="ChEBI" id="CHEBI:61560"/>
        <dbReference type="ChEBI" id="CHEBI:173112"/>
        <dbReference type="EC" id="2.7.7.7"/>
    </reaction>
</comment>
<evidence type="ECO:0000259" key="14">
    <source>
        <dbReference type="PROSITE" id="PS50173"/>
    </source>
</evidence>
<dbReference type="Proteomes" id="UP000724874">
    <property type="component" value="Unassembled WGS sequence"/>
</dbReference>
<feature type="compositionally biased region" description="Basic and acidic residues" evidence="13">
    <location>
        <begin position="622"/>
        <end position="654"/>
    </location>
</feature>
<dbReference type="Gene3D" id="3.40.1170.60">
    <property type="match status" value="1"/>
</dbReference>
<comment type="caution">
    <text evidence="15">The sequence shown here is derived from an EMBL/GenBank/DDBJ whole genome shotgun (WGS) entry which is preliminary data.</text>
</comment>
<gene>
    <name evidence="15" type="ORF">CPB84DRAFT_1960811</name>
</gene>
<comment type="similarity">
    <text evidence="1">Belongs to the DNA polymerase type-Y family.</text>
</comment>
<evidence type="ECO:0000256" key="12">
    <source>
        <dbReference type="ARBA" id="ARBA00049244"/>
    </source>
</evidence>
<keyword evidence="8" id="KW-0227">DNA damage</keyword>
<dbReference type="PANTHER" id="PTHR11076:SF33">
    <property type="entry name" value="DNA POLYMERASE KAPPA"/>
    <property type="match status" value="1"/>
</dbReference>
<dbReference type="GO" id="GO:0070987">
    <property type="term" value="P:error-free translesion synthesis"/>
    <property type="evidence" value="ECO:0007669"/>
    <property type="project" value="UniProtKB-ARBA"/>
</dbReference>
<dbReference type="GO" id="GO:0003684">
    <property type="term" value="F:damaged DNA binding"/>
    <property type="evidence" value="ECO:0007669"/>
    <property type="project" value="InterPro"/>
</dbReference>
<evidence type="ECO:0000256" key="7">
    <source>
        <dbReference type="ARBA" id="ARBA00022723"/>
    </source>
</evidence>
<feature type="region of interest" description="Disordered" evidence="13">
    <location>
        <begin position="622"/>
        <end position="673"/>
    </location>
</feature>
<dbReference type="InterPro" id="IPR022880">
    <property type="entry name" value="DNApol_IV"/>
</dbReference>
<dbReference type="EMBL" id="JADNYJ010000026">
    <property type="protein sequence ID" value="KAF8904417.1"/>
    <property type="molecule type" value="Genomic_DNA"/>
</dbReference>
<dbReference type="FunFam" id="1.10.150.810:FF:000001">
    <property type="entry name" value="DNA polymerase kappa"/>
    <property type="match status" value="1"/>
</dbReference>
<dbReference type="FunFam" id="3.40.1170.60:FF:000012">
    <property type="entry name" value="Putative DNA-directed polymerase kappa"/>
    <property type="match status" value="1"/>
</dbReference>
<feature type="compositionally biased region" description="Low complexity" evidence="13">
    <location>
        <begin position="657"/>
        <end position="673"/>
    </location>
</feature>
<feature type="region of interest" description="Disordered" evidence="13">
    <location>
        <begin position="524"/>
        <end position="586"/>
    </location>
</feature>
<evidence type="ECO:0000256" key="9">
    <source>
        <dbReference type="ARBA" id="ARBA00022842"/>
    </source>
</evidence>
<dbReference type="PANTHER" id="PTHR11076">
    <property type="entry name" value="DNA REPAIR POLYMERASE UMUC / TRANSFERASE FAMILY MEMBER"/>
    <property type="match status" value="1"/>
</dbReference>
<dbReference type="PROSITE" id="PS50173">
    <property type="entry name" value="UMUC"/>
    <property type="match status" value="1"/>
</dbReference>
<dbReference type="AlphaFoldDB" id="A0A9P5TQU8"/>
<dbReference type="InterPro" id="IPR024728">
    <property type="entry name" value="PolY_HhH_motif"/>
</dbReference>
<evidence type="ECO:0000256" key="11">
    <source>
        <dbReference type="ARBA" id="ARBA00023204"/>
    </source>
</evidence>
<dbReference type="PIRSF" id="PIRSF036603">
    <property type="entry name" value="DPol_eta"/>
    <property type="match status" value="1"/>
</dbReference>
<keyword evidence="5" id="KW-0548">Nucleotidyltransferase</keyword>
<dbReference type="GO" id="GO:0006260">
    <property type="term" value="P:DNA replication"/>
    <property type="evidence" value="ECO:0007669"/>
    <property type="project" value="UniProtKB-KW"/>
</dbReference>
<dbReference type="HAMAP" id="MF_01113">
    <property type="entry name" value="DNApol_IV"/>
    <property type="match status" value="1"/>
</dbReference>
<feature type="region of interest" description="Disordered" evidence="13">
    <location>
        <begin position="1"/>
        <end position="37"/>
    </location>
</feature>
<evidence type="ECO:0000256" key="5">
    <source>
        <dbReference type="ARBA" id="ARBA00022695"/>
    </source>
</evidence>
<dbReference type="InterPro" id="IPR001126">
    <property type="entry name" value="UmuC"/>
</dbReference>
<keyword evidence="9" id="KW-0460">Magnesium</keyword>
<keyword evidence="7" id="KW-0479">Metal-binding</keyword>